<feature type="chain" id="PRO_5046679094" evidence="2">
    <location>
        <begin position="20"/>
        <end position="349"/>
    </location>
</feature>
<organism evidence="3 4">
    <name type="scientific">Uliginosibacterium aquaticum</name>
    <dbReference type="NCBI Taxonomy" id="2731212"/>
    <lineage>
        <taxon>Bacteria</taxon>
        <taxon>Pseudomonadati</taxon>
        <taxon>Pseudomonadota</taxon>
        <taxon>Betaproteobacteria</taxon>
        <taxon>Rhodocyclales</taxon>
        <taxon>Zoogloeaceae</taxon>
        <taxon>Uliginosibacterium</taxon>
    </lineage>
</organism>
<accession>A0ABX2IRS4</accession>
<reference evidence="3 4" key="1">
    <citation type="submission" date="2020-06" db="EMBL/GenBank/DDBJ databases">
        <title>Draft genome of Uliginosibacterium sp. IMCC34675.</title>
        <authorList>
            <person name="Song J."/>
        </authorList>
    </citation>
    <scope>NUCLEOTIDE SEQUENCE [LARGE SCALE GENOMIC DNA]</scope>
    <source>
        <strain evidence="3 4">IMCC34675</strain>
    </source>
</reference>
<feature type="region of interest" description="Disordered" evidence="1">
    <location>
        <begin position="106"/>
        <end position="130"/>
    </location>
</feature>
<dbReference type="RefSeq" id="WP_170023009.1">
    <property type="nucleotide sequence ID" value="NZ_JABCSC020000005.1"/>
</dbReference>
<feature type="compositionally biased region" description="Low complexity" evidence="1">
    <location>
        <begin position="108"/>
        <end position="121"/>
    </location>
</feature>
<feature type="signal peptide" evidence="2">
    <location>
        <begin position="1"/>
        <end position="19"/>
    </location>
</feature>
<comment type="caution">
    <text evidence="3">The sequence shown here is derived from an EMBL/GenBank/DDBJ whole genome shotgun (WGS) entry which is preliminary data.</text>
</comment>
<feature type="compositionally biased region" description="Pro residues" evidence="1">
    <location>
        <begin position="71"/>
        <end position="81"/>
    </location>
</feature>
<evidence type="ECO:0000256" key="1">
    <source>
        <dbReference type="SAM" id="MobiDB-lite"/>
    </source>
</evidence>
<gene>
    <name evidence="3" type="ORF">HJ583_016805</name>
</gene>
<protein>
    <submittedName>
        <fullName evidence="3">DUF3108 domain-containing protein</fullName>
    </submittedName>
</protein>
<feature type="region of interest" description="Disordered" evidence="1">
    <location>
        <begin position="57"/>
        <end position="84"/>
    </location>
</feature>
<sequence>MRRQTPLIVACACSLAVHLGSLLSPGWELPDADVPEGDARRIEATLAAASPASAAVVPVAAPSTTRRSQPKPAPAAKPEPVPEASLPVAAESVVSELGIETLAEATGSAPMAEAAPEASSPAPSPHLVAKPLPRQGRVFYHGTVGGLVSLNAIGEASWEHDGARFQSRLTAGMGASDGMFDYRSTGRLAAGQLISETTSDRRMKKQSTGLIDQVGGKVTMQRGGDTRERTIKGLAVAMSALPQFLMTLDESLEKAALFVVGDFWVEDSVLIARGVEQLSLPSGKVETRHYESRANNGTQVNVWLAPGWRSAPVRIRIRSADGYVLDLKAVEVEIEGQVQLKAPETPSDF</sequence>
<evidence type="ECO:0000256" key="2">
    <source>
        <dbReference type="SAM" id="SignalP"/>
    </source>
</evidence>
<dbReference type="Pfam" id="PF11306">
    <property type="entry name" value="DUF3108"/>
    <property type="match status" value="1"/>
</dbReference>
<name>A0ABX2IRS4_9RHOO</name>
<keyword evidence="4" id="KW-1185">Reference proteome</keyword>
<keyword evidence="2" id="KW-0732">Signal</keyword>
<proteinExistence type="predicted"/>
<dbReference type="InterPro" id="IPR021457">
    <property type="entry name" value="DUF3108"/>
</dbReference>
<dbReference type="EMBL" id="JABCSC020000005">
    <property type="protein sequence ID" value="NSL56695.1"/>
    <property type="molecule type" value="Genomic_DNA"/>
</dbReference>
<dbReference type="Proteomes" id="UP000778523">
    <property type="component" value="Unassembled WGS sequence"/>
</dbReference>
<evidence type="ECO:0000313" key="4">
    <source>
        <dbReference type="Proteomes" id="UP000778523"/>
    </source>
</evidence>
<evidence type="ECO:0000313" key="3">
    <source>
        <dbReference type="EMBL" id="NSL56695.1"/>
    </source>
</evidence>